<evidence type="ECO:0000313" key="1">
    <source>
        <dbReference type="EMBL" id="TCL32190.1"/>
    </source>
</evidence>
<protein>
    <submittedName>
        <fullName evidence="1">Uncharacterized protein</fullName>
    </submittedName>
</protein>
<dbReference type="OrthoDB" id="5771510at2"/>
<dbReference type="RefSeq" id="WP_132083492.1">
    <property type="nucleotide sequence ID" value="NZ_SLUI01000023.1"/>
</dbReference>
<evidence type="ECO:0000313" key="2">
    <source>
        <dbReference type="Proteomes" id="UP000295063"/>
    </source>
</evidence>
<reference evidence="1 2" key="1">
    <citation type="submission" date="2019-03" db="EMBL/GenBank/DDBJ databases">
        <title>Genomic Encyclopedia of Type Strains, Phase IV (KMG-IV): sequencing the most valuable type-strain genomes for metagenomic binning, comparative biology and taxonomic classification.</title>
        <authorList>
            <person name="Goeker M."/>
        </authorList>
    </citation>
    <scope>NUCLEOTIDE SEQUENCE [LARGE SCALE GENOMIC DNA]</scope>
    <source>
        <strain evidence="1 2">DSM 15969</strain>
    </source>
</reference>
<dbReference type="EMBL" id="SLUI01000023">
    <property type="protein sequence ID" value="TCL32190.1"/>
    <property type="molecule type" value="Genomic_DNA"/>
</dbReference>
<dbReference type="Proteomes" id="UP000295063">
    <property type="component" value="Unassembled WGS sequence"/>
</dbReference>
<comment type="caution">
    <text evidence="1">The sequence shown here is derived from an EMBL/GenBank/DDBJ whole genome shotgun (WGS) entry which is preliminary data.</text>
</comment>
<dbReference type="Gene3D" id="6.10.250.330">
    <property type="match status" value="1"/>
</dbReference>
<sequence>MKVKYIGESDSMRFVYGKVYTVLGKEGPFWRVIDETGEDYLYTLQNFQIVDETEYLRSSEKNYKRLLQSIREIDSK</sequence>
<name>A0A4R1PP93_9FIRM</name>
<proteinExistence type="predicted"/>
<organism evidence="1 2">
    <name type="scientific">Anaerospora hongkongensis</name>
    <dbReference type="NCBI Taxonomy" id="244830"/>
    <lineage>
        <taxon>Bacteria</taxon>
        <taxon>Bacillati</taxon>
        <taxon>Bacillota</taxon>
        <taxon>Negativicutes</taxon>
        <taxon>Selenomonadales</taxon>
        <taxon>Sporomusaceae</taxon>
        <taxon>Anaerospora</taxon>
    </lineage>
</organism>
<accession>A0A4R1PP93</accession>
<keyword evidence="2" id="KW-1185">Reference proteome</keyword>
<dbReference type="AlphaFoldDB" id="A0A4R1PP93"/>
<gene>
    <name evidence="1" type="ORF">EV210_12310</name>
</gene>